<accession>A0A239PZR7</accession>
<dbReference type="SUPFAM" id="SSF89796">
    <property type="entry name" value="CoA-transferase family III (CaiB/BaiF)"/>
    <property type="match status" value="1"/>
</dbReference>
<proteinExistence type="predicted"/>
<dbReference type="Proteomes" id="UP000198307">
    <property type="component" value="Unassembled WGS sequence"/>
</dbReference>
<evidence type="ECO:0000313" key="3">
    <source>
        <dbReference type="Proteomes" id="UP000198307"/>
    </source>
</evidence>
<reference evidence="2 3" key="1">
    <citation type="submission" date="2017-07" db="EMBL/GenBank/DDBJ databases">
        <authorList>
            <person name="Sun Z.S."/>
            <person name="Albrecht U."/>
            <person name="Echele G."/>
            <person name="Lee C.C."/>
        </authorList>
    </citation>
    <scope>NUCLEOTIDE SEQUENCE [LARGE SCALE GENOMIC DNA]</scope>
    <source>
        <strain evidence="2 3">DSM 14827</strain>
    </source>
</reference>
<dbReference type="PANTHER" id="PTHR48207">
    <property type="entry name" value="SUCCINATE--HYDROXYMETHYLGLUTARATE COA-TRANSFERASE"/>
    <property type="match status" value="1"/>
</dbReference>
<dbReference type="PANTHER" id="PTHR48207:SF3">
    <property type="entry name" value="SUCCINATE--HYDROXYMETHYLGLUTARATE COA-TRANSFERASE"/>
    <property type="match status" value="1"/>
</dbReference>
<dbReference type="Gene3D" id="3.40.50.10540">
    <property type="entry name" value="Crotonobetainyl-coa:carnitine coa-transferase, domain 1"/>
    <property type="match status" value="1"/>
</dbReference>
<protein>
    <submittedName>
        <fullName evidence="2">Crotonobetainyl-CoA:carnitine CoA-transferase CaiB</fullName>
    </submittedName>
</protein>
<dbReference type="RefSeq" id="WP_089345259.1">
    <property type="nucleotide sequence ID" value="NZ_CP067132.1"/>
</dbReference>
<dbReference type="InterPro" id="IPR050483">
    <property type="entry name" value="CoA-transferase_III_domain"/>
</dbReference>
<dbReference type="OrthoDB" id="7208981at2"/>
<evidence type="ECO:0000256" key="1">
    <source>
        <dbReference type="ARBA" id="ARBA00022679"/>
    </source>
</evidence>
<dbReference type="AlphaFoldDB" id="A0A239PZR7"/>
<organism evidence="2 3">
    <name type="scientific">Paracoccus seriniphilus</name>
    <dbReference type="NCBI Taxonomy" id="184748"/>
    <lineage>
        <taxon>Bacteria</taxon>
        <taxon>Pseudomonadati</taxon>
        <taxon>Pseudomonadota</taxon>
        <taxon>Alphaproteobacteria</taxon>
        <taxon>Rhodobacterales</taxon>
        <taxon>Paracoccaceae</taxon>
        <taxon>Paracoccus</taxon>
    </lineage>
</organism>
<dbReference type="InterPro" id="IPR023606">
    <property type="entry name" value="CoA-Trfase_III_dom_1_sf"/>
</dbReference>
<dbReference type="Gene3D" id="3.30.1540.10">
    <property type="entry name" value="formyl-coa transferase, domain 3"/>
    <property type="match status" value="1"/>
</dbReference>
<dbReference type="InterPro" id="IPR044855">
    <property type="entry name" value="CoA-Trfase_III_dom3_sf"/>
</dbReference>
<dbReference type="GO" id="GO:0008410">
    <property type="term" value="F:CoA-transferase activity"/>
    <property type="evidence" value="ECO:0007669"/>
    <property type="project" value="TreeGrafter"/>
</dbReference>
<gene>
    <name evidence="2" type="ORF">SAMN05444959_11352</name>
</gene>
<keyword evidence="3" id="KW-1185">Reference proteome</keyword>
<dbReference type="InterPro" id="IPR003673">
    <property type="entry name" value="CoA-Trfase_fam_III"/>
</dbReference>
<keyword evidence="1 2" id="KW-0808">Transferase</keyword>
<dbReference type="Pfam" id="PF02515">
    <property type="entry name" value="CoA_transf_3"/>
    <property type="match status" value="1"/>
</dbReference>
<sequence length="400" mass="42799">MAEAIKGPLDGLRVIDLTRVLSGPFCTMILGDLGADVIKIEPPKGDPVRAQGTMTEGHSGYFAGFNRNKRSVVLDLYSDAGKAVLRRLLAEADVLVENFRPGTLDKLGLGEAAVKELNPRLIVASINGYGSTGPYKDRPAFDFIAQAMSGFMGVNGEADGPPMRAAPPVSDLVAGIYAALGILASVIGRERTGQGQTVEVAMVNGLLSLMAYLSSEYFATHKVPARTGNDHPLVYPYGLFTCSDGQIAVANSHDQILTRFLDTLDLGWVMSDPRYDSNPKRMAAREELRDLINGRMAGKSQEHWLGILNKAGVPCGIVQDLAQVFSDPQIKAQEMVLQAPWQDGPSQPVLGFPVKLGSTPCAIHQPVPQLGGGTEQVLAEFGFGSEEIRQLVEQGVAGSR</sequence>
<name>A0A239PZR7_9RHOB</name>
<dbReference type="EMBL" id="FZQB01000013">
    <property type="protein sequence ID" value="SNT75821.1"/>
    <property type="molecule type" value="Genomic_DNA"/>
</dbReference>
<evidence type="ECO:0000313" key="2">
    <source>
        <dbReference type="EMBL" id="SNT75821.1"/>
    </source>
</evidence>